<dbReference type="OrthoDB" id="7876689at2"/>
<feature type="region of interest" description="Disordered" evidence="1">
    <location>
        <begin position="144"/>
        <end position="168"/>
    </location>
</feature>
<organism evidence="3 4">
    <name type="scientific">Tritonibacter mobilis F1926</name>
    <dbReference type="NCBI Taxonomy" id="1265309"/>
    <lineage>
        <taxon>Bacteria</taxon>
        <taxon>Pseudomonadati</taxon>
        <taxon>Pseudomonadota</taxon>
        <taxon>Alphaproteobacteria</taxon>
        <taxon>Rhodobacterales</taxon>
        <taxon>Paracoccaceae</taxon>
        <taxon>Tritonibacter</taxon>
    </lineage>
</organism>
<dbReference type="PROSITE" id="PS51257">
    <property type="entry name" value="PROKAR_LIPOPROTEIN"/>
    <property type="match status" value="1"/>
</dbReference>
<proteinExistence type="predicted"/>
<sequence length="168" mass="17974">MRFVTAPIILSSVLLVAACANKPLHDLDARRNTPDEFLVLPNKPLEQPESYAALPQPTPGGSNRTDRNPQAEAIVALGGRPSGVGVPASDGALVTAASRHGVQGDIRETLTAEDTKRRKRAGILANIKLFPVDRYAETYEREALDPQDVSTAYRRAGVPTPSSPPKGE</sequence>
<reference evidence="3 4" key="1">
    <citation type="journal article" date="2016" name="ISME J.">
        <title>Global occurrence and heterogeneity of the Roseobacter-clade species Ruegeria mobilis.</title>
        <authorList>
            <person name="Sonnenschein E."/>
            <person name="Gram L."/>
        </authorList>
    </citation>
    <scope>NUCLEOTIDE SEQUENCE [LARGE SCALE GENOMIC DNA]</scope>
    <source>
        <strain evidence="3 4">F1926</strain>
    </source>
</reference>
<evidence type="ECO:0008006" key="5">
    <source>
        <dbReference type="Google" id="ProtNLM"/>
    </source>
</evidence>
<dbReference type="Pfam" id="PF11233">
    <property type="entry name" value="DUF3035"/>
    <property type="match status" value="1"/>
</dbReference>
<feature type="signal peptide" evidence="2">
    <location>
        <begin position="1"/>
        <end position="17"/>
    </location>
</feature>
<feature type="region of interest" description="Disordered" evidence="1">
    <location>
        <begin position="44"/>
        <end position="69"/>
    </location>
</feature>
<evidence type="ECO:0000313" key="3">
    <source>
        <dbReference type="EMBL" id="ANP39244.1"/>
    </source>
</evidence>
<evidence type="ECO:0000256" key="1">
    <source>
        <dbReference type="SAM" id="MobiDB-lite"/>
    </source>
</evidence>
<dbReference type="KEGG" id="rmb:K529_000535"/>
<dbReference type="STRING" id="1265309.K529_000535"/>
<dbReference type="EMBL" id="CP015230">
    <property type="protein sequence ID" value="ANP39244.1"/>
    <property type="molecule type" value="Genomic_DNA"/>
</dbReference>
<dbReference type="AlphaFoldDB" id="A0A1B0ZY31"/>
<dbReference type="InterPro" id="IPR021395">
    <property type="entry name" value="DUF3035"/>
</dbReference>
<dbReference type="RefSeq" id="WP_046002198.1">
    <property type="nucleotide sequence ID" value="NZ_CP015230.1"/>
</dbReference>
<dbReference type="GeneID" id="28248273"/>
<accession>A0A1B0ZY31</accession>
<name>A0A1B0ZY31_9RHOB</name>
<gene>
    <name evidence="3" type="ORF">K529_000535</name>
</gene>
<dbReference type="Proteomes" id="UP000013243">
    <property type="component" value="Chromosome"/>
</dbReference>
<keyword evidence="2" id="KW-0732">Signal</keyword>
<evidence type="ECO:0000313" key="4">
    <source>
        <dbReference type="Proteomes" id="UP000013243"/>
    </source>
</evidence>
<evidence type="ECO:0000256" key="2">
    <source>
        <dbReference type="SAM" id="SignalP"/>
    </source>
</evidence>
<feature type="chain" id="PRO_5008518200" description="DUF3035 domain-containing protein" evidence="2">
    <location>
        <begin position="18"/>
        <end position="168"/>
    </location>
</feature>
<protein>
    <recommendedName>
        <fullName evidence="5">DUF3035 domain-containing protein</fullName>
    </recommendedName>
</protein>